<feature type="non-terminal residue" evidence="2">
    <location>
        <position position="1"/>
    </location>
</feature>
<name>A0A3M7QJT0_BRAPC</name>
<accession>A0A3M7QJT0</accession>
<reference evidence="2 3" key="1">
    <citation type="journal article" date="2018" name="Sci. Rep.">
        <title>Genomic signatures of local adaptation to the degree of environmental predictability in rotifers.</title>
        <authorList>
            <person name="Franch-Gras L."/>
            <person name="Hahn C."/>
            <person name="Garcia-Roger E.M."/>
            <person name="Carmona M.J."/>
            <person name="Serra M."/>
            <person name="Gomez A."/>
        </authorList>
    </citation>
    <scope>NUCLEOTIDE SEQUENCE [LARGE SCALE GENOMIC DNA]</scope>
    <source>
        <strain evidence="2">HYR1</strain>
    </source>
</reference>
<gene>
    <name evidence="2" type="ORF">BpHYR1_014830</name>
</gene>
<dbReference type="AlphaFoldDB" id="A0A3M7QJT0"/>
<keyword evidence="1" id="KW-0472">Membrane</keyword>
<dbReference type="Proteomes" id="UP000276133">
    <property type="component" value="Unassembled WGS sequence"/>
</dbReference>
<evidence type="ECO:0000256" key="1">
    <source>
        <dbReference type="SAM" id="Phobius"/>
    </source>
</evidence>
<feature type="transmembrane region" description="Helical" evidence="1">
    <location>
        <begin position="106"/>
        <end position="126"/>
    </location>
</feature>
<keyword evidence="1" id="KW-1133">Transmembrane helix</keyword>
<protein>
    <submittedName>
        <fullName evidence="2">Uncharacterized protein</fullName>
    </submittedName>
</protein>
<dbReference type="EMBL" id="REGN01005999">
    <property type="protein sequence ID" value="RNA11271.1"/>
    <property type="molecule type" value="Genomic_DNA"/>
</dbReference>
<organism evidence="2 3">
    <name type="scientific">Brachionus plicatilis</name>
    <name type="common">Marine rotifer</name>
    <name type="synonym">Brachionus muelleri</name>
    <dbReference type="NCBI Taxonomy" id="10195"/>
    <lineage>
        <taxon>Eukaryota</taxon>
        <taxon>Metazoa</taxon>
        <taxon>Spiralia</taxon>
        <taxon>Gnathifera</taxon>
        <taxon>Rotifera</taxon>
        <taxon>Eurotatoria</taxon>
        <taxon>Monogononta</taxon>
        <taxon>Pseudotrocha</taxon>
        <taxon>Ploima</taxon>
        <taxon>Brachionidae</taxon>
        <taxon>Brachionus</taxon>
    </lineage>
</organism>
<proteinExistence type="predicted"/>
<comment type="caution">
    <text evidence="2">The sequence shown here is derived from an EMBL/GenBank/DDBJ whole genome shotgun (WGS) entry which is preliminary data.</text>
</comment>
<keyword evidence="1" id="KW-0812">Transmembrane</keyword>
<evidence type="ECO:0000313" key="3">
    <source>
        <dbReference type="Proteomes" id="UP000276133"/>
    </source>
</evidence>
<keyword evidence="3" id="KW-1185">Reference proteome</keyword>
<evidence type="ECO:0000313" key="2">
    <source>
        <dbReference type="EMBL" id="RNA11271.1"/>
    </source>
</evidence>
<sequence>DDLSVCVRPFFKKIGYCLRTDNSKINEIGQTVNDSLLKYGKVIGSSKHRREKKSRASKKWKNKNIVKFQFQQEKENNIEHLIDCYVGKVTSIFKEIQQGPRRPGSAGGGVTILIVLFRLTIFYLIFNKFFLIKKIHDLNY</sequence>